<dbReference type="AlphaFoldDB" id="A0A197JY83"/>
<evidence type="ECO:0000313" key="2">
    <source>
        <dbReference type="EMBL" id="OAQ29908.1"/>
    </source>
</evidence>
<reference evidence="2 3" key="1">
    <citation type="submission" date="2016-05" db="EMBL/GenBank/DDBJ databases">
        <title>Genome sequencing reveals origins of a unique bacterial endosymbiosis in the earliest lineages of terrestrial Fungi.</title>
        <authorList>
            <consortium name="DOE Joint Genome Institute"/>
            <person name="Uehling J."/>
            <person name="Gryganskyi A."/>
            <person name="Hameed K."/>
            <person name="Tschaplinski T."/>
            <person name="Misztal P."/>
            <person name="Wu S."/>
            <person name="Desiro A."/>
            <person name="Vande Pol N."/>
            <person name="Du Z.-Y."/>
            <person name="Zienkiewicz A."/>
            <person name="Zienkiewicz K."/>
            <person name="Morin E."/>
            <person name="Tisserant E."/>
            <person name="Splivallo R."/>
            <person name="Hainaut M."/>
            <person name="Henrissat B."/>
            <person name="Ohm R."/>
            <person name="Kuo A."/>
            <person name="Yan J."/>
            <person name="Lipzen A."/>
            <person name="Nolan M."/>
            <person name="Labutti K."/>
            <person name="Barry K."/>
            <person name="Goldstein A."/>
            <person name="Labbe J."/>
            <person name="Schadt C."/>
            <person name="Tuskan G."/>
            <person name="Grigoriev I."/>
            <person name="Martin F."/>
            <person name="Vilgalys R."/>
            <person name="Bonito G."/>
        </authorList>
    </citation>
    <scope>NUCLEOTIDE SEQUENCE [LARGE SCALE GENOMIC DNA]</scope>
    <source>
        <strain evidence="2 3">AG-77</strain>
    </source>
</reference>
<keyword evidence="1" id="KW-0812">Transmembrane</keyword>
<keyword evidence="1" id="KW-1133">Transmembrane helix</keyword>
<sequence>MKEKGFVLFLSVSFHMCDNPFPFALALALLFCFVLLPLLRLKSPSFVSPFVLFVLFLFSPLHFFLLFILFLFSLSFALPYSLTRLFLHLSSHTHFLLLHSHSFSHSFIHSNVPSLLLITPLLDA</sequence>
<accession>A0A197JY83</accession>
<dbReference type="EMBL" id="KV442038">
    <property type="protein sequence ID" value="OAQ29908.1"/>
    <property type="molecule type" value="Genomic_DNA"/>
</dbReference>
<organism evidence="2 3">
    <name type="scientific">Linnemannia elongata AG-77</name>
    <dbReference type="NCBI Taxonomy" id="1314771"/>
    <lineage>
        <taxon>Eukaryota</taxon>
        <taxon>Fungi</taxon>
        <taxon>Fungi incertae sedis</taxon>
        <taxon>Mucoromycota</taxon>
        <taxon>Mortierellomycotina</taxon>
        <taxon>Mortierellomycetes</taxon>
        <taxon>Mortierellales</taxon>
        <taxon>Mortierellaceae</taxon>
        <taxon>Linnemannia</taxon>
    </lineage>
</organism>
<dbReference type="Proteomes" id="UP000078512">
    <property type="component" value="Unassembled WGS sequence"/>
</dbReference>
<protein>
    <submittedName>
        <fullName evidence="2">Uncharacterized protein</fullName>
    </submittedName>
</protein>
<evidence type="ECO:0000256" key="1">
    <source>
        <dbReference type="SAM" id="Phobius"/>
    </source>
</evidence>
<feature type="transmembrane region" description="Helical" evidence="1">
    <location>
        <begin position="51"/>
        <end position="78"/>
    </location>
</feature>
<feature type="transmembrane region" description="Helical" evidence="1">
    <location>
        <begin position="20"/>
        <end position="39"/>
    </location>
</feature>
<name>A0A197JY83_9FUNG</name>
<keyword evidence="3" id="KW-1185">Reference proteome</keyword>
<proteinExistence type="predicted"/>
<evidence type="ECO:0000313" key="3">
    <source>
        <dbReference type="Proteomes" id="UP000078512"/>
    </source>
</evidence>
<gene>
    <name evidence="2" type="ORF">K457DRAFT_474587</name>
</gene>
<keyword evidence="1" id="KW-0472">Membrane</keyword>